<dbReference type="STRING" id="1173061.A0A0J9X791"/>
<accession>A0A0J9X791</accession>
<evidence type="ECO:0000256" key="1">
    <source>
        <dbReference type="SAM" id="MobiDB-lite"/>
    </source>
</evidence>
<dbReference type="InterPro" id="IPR028364">
    <property type="entry name" value="Ribosomal_uL1/biogenesis"/>
</dbReference>
<proteinExistence type="predicted"/>
<dbReference type="Gene3D" id="3.40.50.790">
    <property type="match status" value="1"/>
</dbReference>
<dbReference type="OrthoDB" id="10251727at2759"/>
<dbReference type="InterPro" id="IPR023674">
    <property type="entry name" value="Ribosomal_uL1-like"/>
</dbReference>
<comment type="caution">
    <text evidence="2">The sequence shown here is derived from an EMBL/GenBank/DDBJ whole genome shotgun (WGS) entry which is preliminary data.</text>
</comment>
<dbReference type="Pfam" id="PF00687">
    <property type="entry name" value="Ribosomal_L1"/>
    <property type="match status" value="1"/>
</dbReference>
<dbReference type="InterPro" id="IPR016095">
    <property type="entry name" value="Ribosomal_uL1_3-a/b-sand"/>
</dbReference>
<dbReference type="SUPFAM" id="SSF56808">
    <property type="entry name" value="Ribosomal protein L1"/>
    <property type="match status" value="1"/>
</dbReference>
<name>A0A0J9X791_GEOCN</name>
<dbReference type="AlphaFoldDB" id="A0A0J9X791"/>
<evidence type="ECO:0000313" key="2">
    <source>
        <dbReference type="EMBL" id="CDO52630.1"/>
    </source>
</evidence>
<dbReference type="CDD" id="cd00403">
    <property type="entry name" value="Ribosomal_L1"/>
    <property type="match status" value="1"/>
</dbReference>
<feature type="region of interest" description="Disordered" evidence="1">
    <location>
        <begin position="424"/>
        <end position="460"/>
    </location>
</feature>
<dbReference type="EMBL" id="CCBN010000003">
    <property type="protein sequence ID" value="CDO52630.1"/>
    <property type="molecule type" value="Genomic_DNA"/>
</dbReference>
<keyword evidence="3" id="KW-1185">Reference proteome</keyword>
<feature type="compositionally biased region" description="Acidic residues" evidence="1">
    <location>
        <begin position="148"/>
        <end position="158"/>
    </location>
</feature>
<reference evidence="2" key="1">
    <citation type="submission" date="2014-03" db="EMBL/GenBank/DDBJ databases">
        <authorList>
            <person name="Casaregola S."/>
        </authorList>
    </citation>
    <scope>NUCLEOTIDE SEQUENCE [LARGE SCALE GENOMIC DNA]</scope>
    <source>
        <strain evidence="2">CLIB 918</strain>
    </source>
</reference>
<gene>
    <name evidence="2" type="ORF">BN980_GECA03s04993g</name>
</gene>
<organism evidence="2 3">
    <name type="scientific">Geotrichum candidum</name>
    <name type="common">Oospora lactis</name>
    <name type="synonym">Dipodascus geotrichum</name>
    <dbReference type="NCBI Taxonomy" id="1173061"/>
    <lineage>
        <taxon>Eukaryota</taxon>
        <taxon>Fungi</taxon>
        <taxon>Dikarya</taxon>
        <taxon>Ascomycota</taxon>
        <taxon>Saccharomycotina</taxon>
        <taxon>Dipodascomycetes</taxon>
        <taxon>Dipodascales</taxon>
        <taxon>Dipodascaceae</taxon>
        <taxon>Geotrichum</taxon>
    </lineage>
</organism>
<feature type="compositionally biased region" description="Acidic residues" evidence="1">
    <location>
        <begin position="445"/>
        <end position="460"/>
    </location>
</feature>
<protein>
    <submittedName>
        <fullName evidence="2">Uncharacterized protein</fullName>
    </submittedName>
</protein>
<dbReference type="Proteomes" id="UP000242525">
    <property type="component" value="Unassembled WGS sequence"/>
</dbReference>
<evidence type="ECO:0000313" key="3">
    <source>
        <dbReference type="Proteomes" id="UP000242525"/>
    </source>
</evidence>
<sequence>MTTFTDSTPQGFTLDQTTKAVAALVAHAQRAAAEKPDLLAEYVDGDDTTPLEPLDLVISTKKYTATKKNMKPFVLPLKHSTRPTGERGALSICIFTKDTEKEYEQALVEATSTKEACLEALQAEEAALKSKAAEKKKATKGKKKAAASDDDEDAAEADDTIRAAQTETGLPSLEELASSIQITRVVSLSSLRGEYKPYQARRKLISEHDLFFAQDSVLDALPALLGKSFYKSARYTPQVISLSRRTRAEVEALQKIKLNLLNGKGKPLAATETKEEISLLKTLQQIYACYIGASYVITPGNQLSVRVGSTRLTPEQNAENIASAVSTILAQGRAVGPSGWANIRGLHIKTPTGPSLPIYIDEVPYVDVAADVVEDEEQLHAQKREREAAAKQERKRKLAEPEHIEQLLAEVVDEQDLQEYRDAQARERTERKKNAKKAKLVQATEEQEEAENSDEAEAEN</sequence>
<feature type="region of interest" description="Disordered" evidence="1">
    <location>
        <begin position="138"/>
        <end position="158"/>
    </location>
</feature>